<evidence type="ECO:0000256" key="2">
    <source>
        <dbReference type="ARBA" id="ARBA00023315"/>
    </source>
</evidence>
<dbReference type="AlphaFoldDB" id="A0A897MZ38"/>
<dbReference type="Pfam" id="PF00583">
    <property type="entry name" value="Acetyltransf_1"/>
    <property type="match status" value="1"/>
</dbReference>
<keyword evidence="1 4" id="KW-0808">Transferase</keyword>
<accession>A0A897MZ38</accession>
<reference evidence="4" key="1">
    <citation type="submission" date="2020-11" db="EMBL/GenBank/DDBJ databases">
        <title>Carbohydrate-dependent, anaerobic sulfur respiration: A novel catabolism in halophilic archaea.</title>
        <authorList>
            <person name="Sorokin D.Y."/>
            <person name="Messina E."/>
            <person name="Smedile F."/>
            <person name="La Cono V."/>
            <person name="Hallsworth J.E."/>
            <person name="Yakimov M.M."/>
        </authorList>
    </citation>
    <scope>NUCLEOTIDE SEQUENCE</scope>
    <source>
        <strain evidence="4">HSR12-1</strain>
    </source>
</reference>
<sequence>MVDIEPAATADPEAIHAVLTAAFEDETEAELVDVLREEDALREDCSALARSDGDPVGFVAVSDADLPDVSGVDIAVLGPVGVVPDRQGEGIGSELVRTAMRCCVRAGCAAVVLEGDPAFYGRFGFEPASAYGLESDLDPPPGAFQVWPCRPGALEGVSGEVRHPIPFHAL</sequence>
<dbReference type="RefSeq" id="WP_229115526.1">
    <property type="nucleotide sequence ID" value="NZ_CP064787.1"/>
</dbReference>
<evidence type="ECO:0000313" key="5">
    <source>
        <dbReference type="Proteomes" id="UP000663525"/>
    </source>
</evidence>
<proteinExistence type="predicted"/>
<keyword evidence="2" id="KW-0012">Acyltransferase</keyword>
<dbReference type="GO" id="GO:0016747">
    <property type="term" value="F:acyltransferase activity, transferring groups other than amino-acyl groups"/>
    <property type="evidence" value="ECO:0007669"/>
    <property type="project" value="InterPro"/>
</dbReference>
<dbReference type="GeneID" id="68854974"/>
<dbReference type="SUPFAM" id="SSF55729">
    <property type="entry name" value="Acyl-CoA N-acyltransferases (Nat)"/>
    <property type="match status" value="1"/>
</dbReference>
<gene>
    <name evidence="4" type="ORF">HSR121_1370</name>
</gene>
<feature type="domain" description="N-acetyltransferase" evidence="3">
    <location>
        <begin position="2"/>
        <end position="153"/>
    </location>
</feature>
<dbReference type="CDD" id="cd04301">
    <property type="entry name" value="NAT_SF"/>
    <property type="match status" value="1"/>
</dbReference>
<dbReference type="PANTHER" id="PTHR43877">
    <property type="entry name" value="AMINOALKYLPHOSPHONATE N-ACETYLTRANSFERASE-RELATED-RELATED"/>
    <property type="match status" value="1"/>
</dbReference>
<name>A0A897MZ38_9EURY</name>
<dbReference type="InterPro" id="IPR016181">
    <property type="entry name" value="Acyl_CoA_acyltransferase"/>
</dbReference>
<dbReference type="InterPro" id="IPR050832">
    <property type="entry name" value="Bact_Acetyltransf"/>
</dbReference>
<dbReference type="PROSITE" id="PS51186">
    <property type="entry name" value="GNAT"/>
    <property type="match status" value="1"/>
</dbReference>
<organism evidence="4 5">
    <name type="scientific">Halapricum desulfuricans</name>
    <dbReference type="NCBI Taxonomy" id="2841257"/>
    <lineage>
        <taxon>Archaea</taxon>
        <taxon>Methanobacteriati</taxon>
        <taxon>Methanobacteriota</taxon>
        <taxon>Stenosarchaea group</taxon>
        <taxon>Halobacteria</taxon>
        <taxon>Halobacteriales</taxon>
        <taxon>Haloarculaceae</taxon>
        <taxon>Halapricum</taxon>
    </lineage>
</organism>
<protein>
    <submittedName>
        <fullName evidence="4">Acetyltransferase, GNAT superfamily</fullName>
    </submittedName>
</protein>
<evidence type="ECO:0000313" key="4">
    <source>
        <dbReference type="EMBL" id="QSG05714.1"/>
    </source>
</evidence>
<evidence type="ECO:0000259" key="3">
    <source>
        <dbReference type="PROSITE" id="PS51186"/>
    </source>
</evidence>
<evidence type="ECO:0000256" key="1">
    <source>
        <dbReference type="ARBA" id="ARBA00022679"/>
    </source>
</evidence>
<dbReference type="Proteomes" id="UP000663525">
    <property type="component" value="Chromosome"/>
</dbReference>
<dbReference type="Gene3D" id="3.40.630.30">
    <property type="match status" value="1"/>
</dbReference>
<dbReference type="InterPro" id="IPR000182">
    <property type="entry name" value="GNAT_dom"/>
</dbReference>
<dbReference type="EMBL" id="CP064787">
    <property type="protein sequence ID" value="QSG05714.1"/>
    <property type="molecule type" value="Genomic_DNA"/>
</dbReference>